<feature type="transmembrane region" description="Helical" evidence="10">
    <location>
        <begin position="154"/>
        <end position="171"/>
    </location>
</feature>
<proteinExistence type="inferred from homology"/>
<feature type="transmembrane region" description="Helical" evidence="10">
    <location>
        <begin position="364"/>
        <end position="382"/>
    </location>
</feature>
<keyword evidence="5" id="KW-1003">Cell membrane</keyword>
<feature type="transmembrane region" description="Helical" evidence="10">
    <location>
        <begin position="215"/>
        <end position="231"/>
    </location>
</feature>
<evidence type="ECO:0000256" key="3">
    <source>
        <dbReference type="ARBA" id="ARBA00009843"/>
    </source>
</evidence>
<dbReference type="PRINTS" id="PR00758">
    <property type="entry name" value="ARSENICPUMP"/>
</dbReference>
<keyword evidence="6 10" id="KW-0812">Transmembrane</keyword>
<name>A0A4Q7NS90_9ACTN</name>
<evidence type="ECO:0000256" key="6">
    <source>
        <dbReference type="ARBA" id="ARBA00022692"/>
    </source>
</evidence>
<comment type="similarity">
    <text evidence="3">Belongs to the CitM (TC 2.A.11) transporter family.</text>
</comment>
<feature type="transmembrane region" description="Helical" evidence="10">
    <location>
        <begin position="320"/>
        <end position="344"/>
    </location>
</feature>
<feature type="transmembrane region" description="Helical" evidence="10">
    <location>
        <begin position="284"/>
        <end position="308"/>
    </location>
</feature>
<gene>
    <name evidence="12" type="ORF">EV189_1408</name>
</gene>
<comment type="caution">
    <text evidence="12">The sequence shown here is derived from an EMBL/GenBank/DDBJ whole genome shotgun (WGS) entry which is preliminary data.</text>
</comment>
<comment type="subcellular location">
    <subcellularLocation>
        <location evidence="1">Cell membrane</location>
        <topology evidence="1">Multi-pass membrane protein</topology>
    </subcellularLocation>
</comment>
<dbReference type="InterPro" id="IPR000802">
    <property type="entry name" value="Arsenical_pump_ArsB"/>
</dbReference>
<comment type="similarity">
    <text evidence="2">Belongs to the ArsB family.</text>
</comment>
<evidence type="ECO:0000256" key="4">
    <source>
        <dbReference type="ARBA" id="ARBA00022448"/>
    </source>
</evidence>
<evidence type="ECO:0000259" key="11">
    <source>
        <dbReference type="Pfam" id="PF03600"/>
    </source>
</evidence>
<dbReference type="OrthoDB" id="9774335at2"/>
<dbReference type="Pfam" id="PF03600">
    <property type="entry name" value="CitMHS"/>
    <property type="match status" value="1"/>
</dbReference>
<evidence type="ECO:0000256" key="10">
    <source>
        <dbReference type="SAM" id="Phobius"/>
    </source>
</evidence>
<dbReference type="GO" id="GO:0046685">
    <property type="term" value="P:response to arsenic-containing substance"/>
    <property type="evidence" value="ECO:0007669"/>
    <property type="project" value="UniProtKB-KW"/>
</dbReference>
<dbReference type="PANTHER" id="PTHR43302">
    <property type="entry name" value="TRANSPORTER ARSB-RELATED"/>
    <property type="match status" value="1"/>
</dbReference>
<feature type="transmembrane region" description="Helical" evidence="10">
    <location>
        <begin position="243"/>
        <end position="264"/>
    </location>
</feature>
<dbReference type="RefSeq" id="WP_130492218.1">
    <property type="nucleotide sequence ID" value="NZ_SGXD01000002.1"/>
</dbReference>
<dbReference type="AlphaFoldDB" id="A0A4Q7NS90"/>
<evidence type="ECO:0000256" key="5">
    <source>
        <dbReference type="ARBA" id="ARBA00022475"/>
    </source>
</evidence>
<evidence type="ECO:0000256" key="7">
    <source>
        <dbReference type="ARBA" id="ARBA00022849"/>
    </source>
</evidence>
<keyword evidence="7" id="KW-0059">Arsenical resistance</keyword>
<keyword evidence="4" id="KW-0813">Transport</keyword>
<accession>A0A4Q7NS90</accession>
<evidence type="ECO:0000256" key="1">
    <source>
        <dbReference type="ARBA" id="ARBA00004651"/>
    </source>
</evidence>
<evidence type="ECO:0000313" key="13">
    <source>
        <dbReference type="Proteomes" id="UP000293638"/>
    </source>
</evidence>
<keyword evidence="13" id="KW-1185">Reference proteome</keyword>
<feature type="transmembrane region" description="Helical" evidence="10">
    <location>
        <begin position="71"/>
        <end position="101"/>
    </location>
</feature>
<feature type="transmembrane region" description="Helical" evidence="10">
    <location>
        <begin position="113"/>
        <end position="134"/>
    </location>
</feature>
<sequence length="383" mass="39375">MPILAALAGLLVVLTGLVPWDAAQDVGSRTAPVLGFLVAITLVAELADEAGLFDVAARRAALLGGGSTRRLFLLVCALATVLTTVLSLDTTAVLLTPVVLALAAAAEVDPLPFAYATVWLAGTASMLLPVSNLTNLLAGSELHLSALGFAARTWPAQVVLLVVTVGLLLVRHRARLRGTYALPGEVVVEDRVLLWTAGLVCVLTGPAVVAGAPAWTVALAGAVVLLAAYAVRRPGALAPRRLAGLLPWRLVLLTVGLFLVVEALHRHGLTTALRTVAGGSGDGALALLRLSGTSVVAANLVNNLPAYLAVEPLAHSTTRLLAVLVGVDAGPLVLLWGSLATLLWRERCAARGLRVGAGEFAREGLLLVVPAVGLGTLALLLTR</sequence>
<dbReference type="Proteomes" id="UP000293638">
    <property type="component" value="Unassembled WGS sequence"/>
</dbReference>
<dbReference type="GO" id="GO:0015105">
    <property type="term" value="F:arsenite transmembrane transporter activity"/>
    <property type="evidence" value="ECO:0007669"/>
    <property type="project" value="InterPro"/>
</dbReference>
<dbReference type="EMBL" id="SGXD01000002">
    <property type="protein sequence ID" value="RZS89638.1"/>
    <property type="molecule type" value="Genomic_DNA"/>
</dbReference>
<organism evidence="12 13">
    <name type="scientific">Motilibacter rhizosphaerae</name>
    <dbReference type="NCBI Taxonomy" id="598652"/>
    <lineage>
        <taxon>Bacteria</taxon>
        <taxon>Bacillati</taxon>
        <taxon>Actinomycetota</taxon>
        <taxon>Actinomycetes</taxon>
        <taxon>Motilibacterales</taxon>
        <taxon>Motilibacteraceae</taxon>
        <taxon>Motilibacter</taxon>
    </lineage>
</organism>
<evidence type="ECO:0000256" key="8">
    <source>
        <dbReference type="ARBA" id="ARBA00022989"/>
    </source>
</evidence>
<keyword evidence="8 10" id="KW-1133">Transmembrane helix</keyword>
<evidence type="ECO:0000256" key="9">
    <source>
        <dbReference type="ARBA" id="ARBA00023136"/>
    </source>
</evidence>
<dbReference type="PANTHER" id="PTHR43302:SF5">
    <property type="entry name" value="TRANSPORTER ARSB-RELATED"/>
    <property type="match status" value="1"/>
</dbReference>
<evidence type="ECO:0000256" key="2">
    <source>
        <dbReference type="ARBA" id="ARBA00006433"/>
    </source>
</evidence>
<reference evidence="12 13" key="1">
    <citation type="submission" date="2019-02" db="EMBL/GenBank/DDBJ databases">
        <title>Genomic Encyclopedia of Type Strains, Phase IV (KMG-IV): sequencing the most valuable type-strain genomes for metagenomic binning, comparative biology and taxonomic classification.</title>
        <authorList>
            <person name="Goeker M."/>
        </authorList>
    </citation>
    <scope>NUCLEOTIDE SEQUENCE [LARGE SCALE GENOMIC DNA]</scope>
    <source>
        <strain evidence="12 13">DSM 45622</strain>
    </source>
</reference>
<evidence type="ECO:0000313" key="12">
    <source>
        <dbReference type="EMBL" id="RZS89638.1"/>
    </source>
</evidence>
<protein>
    <submittedName>
        <fullName evidence="12">Arsenite efflux membrane protein ArsB</fullName>
    </submittedName>
</protein>
<feature type="domain" description="Citrate transporter-like" evidence="11">
    <location>
        <begin position="2"/>
        <end position="331"/>
    </location>
</feature>
<dbReference type="GO" id="GO:0005886">
    <property type="term" value="C:plasma membrane"/>
    <property type="evidence" value="ECO:0007669"/>
    <property type="project" value="UniProtKB-SubCell"/>
</dbReference>
<dbReference type="InterPro" id="IPR004680">
    <property type="entry name" value="Cit_transptr-like_dom"/>
</dbReference>
<keyword evidence="9 10" id="KW-0472">Membrane</keyword>